<evidence type="ECO:0000259" key="6">
    <source>
        <dbReference type="PROSITE" id="PS51371"/>
    </source>
</evidence>
<keyword evidence="8" id="KW-0413">Isomerase</keyword>
<gene>
    <name evidence="8" type="ORF">PUT78_15805</name>
</gene>
<dbReference type="NCBIfam" id="TIGR00393">
    <property type="entry name" value="kpsF"/>
    <property type="match status" value="1"/>
</dbReference>
<feature type="domain" description="SIS" evidence="7">
    <location>
        <begin position="47"/>
        <end position="190"/>
    </location>
</feature>
<dbReference type="InterPro" id="IPR046342">
    <property type="entry name" value="CBS_dom_sf"/>
</dbReference>
<dbReference type="Gene3D" id="3.10.580.10">
    <property type="entry name" value="CBS-domain"/>
    <property type="match status" value="1"/>
</dbReference>
<dbReference type="Proteomes" id="UP001431784">
    <property type="component" value="Unassembled WGS sequence"/>
</dbReference>
<dbReference type="Gene3D" id="3.40.50.10490">
    <property type="entry name" value="Glucose-6-phosphate isomerase like protein, domain 1"/>
    <property type="match status" value="1"/>
</dbReference>
<sequence>MAPISTAAPDPDEATDVIRKAAAETVAVEARALDYLSRNLPTDLEAAIHHILNIKGRVIVSGIGKSGHIGRKIAATLASTGTPAFFVHCAEASHGDLGMVTNDDICLLISNSGETTELRDMLFHIKRFSIPMMGISSRPDSTMMKAATYRLTLPELPEACPIGMAPTTSTTLTLALGDALAVALMEMRGFMPEDFRLYHPGGKLGAQLKTVADFMHQGNSLPLLDHRADMQTALLTMTSKGFGVAVLMQDDRIIGVMTDGDLRRNMDSLMNVRPADVANPSPVTVQPDMLAAEALALMNARKISVLLVVTAENTPIGIVHIHDFLRAGVM</sequence>
<dbReference type="EMBL" id="JAQZSM010000016">
    <property type="protein sequence ID" value="MDD7972564.1"/>
    <property type="molecule type" value="Genomic_DNA"/>
</dbReference>
<dbReference type="InterPro" id="IPR000644">
    <property type="entry name" value="CBS_dom"/>
</dbReference>
<dbReference type="SMART" id="SM00116">
    <property type="entry name" value="CBS"/>
    <property type="match status" value="2"/>
</dbReference>
<protein>
    <submittedName>
        <fullName evidence="8">KpsF/GutQ family sugar-phosphate isomerase</fullName>
    </submittedName>
</protein>
<organism evidence="8 9">
    <name type="scientific">Roseinatronobacter alkalisoli</name>
    <dbReference type="NCBI Taxonomy" id="3028235"/>
    <lineage>
        <taxon>Bacteria</taxon>
        <taxon>Pseudomonadati</taxon>
        <taxon>Pseudomonadota</taxon>
        <taxon>Alphaproteobacteria</taxon>
        <taxon>Rhodobacterales</taxon>
        <taxon>Paracoccaceae</taxon>
        <taxon>Roseinatronobacter</taxon>
    </lineage>
</organism>
<evidence type="ECO:0000256" key="3">
    <source>
        <dbReference type="ARBA" id="ARBA00023122"/>
    </source>
</evidence>
<accession>A0ABT5TBU9</accession>
<evidence type="ECO:0000313" key="8">
    <source>
        <dbReference type="EMBL" id="MDD7972564.1"/>
    </source>
</evidence>
<proteinExistence type="inferred from homology"/>
<evidence type="ECO:0000256" key="2">
    <source>
        <dbReference type="ARBA" id="ARBA00022737"/>
    </source>
</evidence>
<dbReference type="PIRSF" id="PIRSF004692">
    <property type="entry name" value="KdsD_KpsF"/>
    <property type="match status" value="1"/>
</dbReference>
<evidence type="ECO:0000256" key="5">
    <source>
        <dbReference type="PROSITE-ProRule" id="PRU00703"/>
    </source>
</evidence>
<comment type="similarity">
    <text evidence="1 4">Belongs to the SIS family. GutQ/KpsF subfamily.</text>
</comment>
<comment type="caution">
    <text evidence="8">The sequence shown here is derived from an EMBL/GenBank/DDBJ whole genome shotgun (WGS) entry which is preliminary data.</text>
</comment>
<feature type="domain" description="CBS" evidence="6">
    <location>
        <begin position="278"/>
        <end position="330"/>
    </location>
</feature>
<evidence type="ECO:0000256" key="4">
    <source>
        <dbReference type="PIRNR" id="PIRNR004692"/>
    </source>
</evidence>
<dbReference type="GO" id="GO:0016853">
    <property type="term" value="F:isomerase activity"/>
    <property type="evidence" value="ECO:0007669"/>
    <property type="project" value="UniProtKB-KW"/>
</dbReference>
<keyword evidence="9" id="KW-1185">Reference proteome</keyword>
<keyword evidence="2" id="KW-0677">Repeat</keyword>
<keyword evidence="3 5" id="KW-0129">CBS domain</keyword>
<dbReference type="InterPro" id="IPR046348">
    <property type="entry name" value="SIS_dom_sf"/>
</dbReference>
<dbReference type="PROSITE" id="PS51371">
    <property type="entry name" value="CBS"/>
    <property type="match status" value="1"/>
</dbReference>
<dbReference type="InterPro" id="IPR035474">
    <property type="entry name" value="SIS_Kpsf"/>
</dbReference>
<name>A0ABT5TBU9_9RHOB</name>
<dbReference type="InterPro" id="IPR050986">
    <property type="entry name" value="GutQ/KpsF_isomerases"/>
</dbReference>
<dbReference type="SUPFAM" id="SSF53697">
    <property type="entry name" value="SIS domain"/>
    <property type="match status" value="1"/>
</dbReference>
<dbReference type="CDD" id="cd05014">
    <property type="entry name" value="SIS_Kpsf"/>
    <property type="match status" value="1"/>
</dbReference>
<dbReference type="InterPro" id="IPR004800">
    <property type="entry name" value="KdsD/KpsF-type"/>
</dbReference>
<dbReference type="PANTHER" id="PTHR42745">
    <property type="match status" value="1"/>
</dbReference>
<evidence type="ECO:0000313" key="9">
    <source>
        <dbReference type="Proteomes" id="UP001431784"/>
    </source>
</evidence>
<evidence type="ECO:0000256" key="1">
    <source>
        <dbReference type="ARBA" id="ARBA00008165"/>
    </source>
</evidence>
<evidence type="ECO:0000259" key="7">
    <source>
        <dbReference type="PROSITE" id="PS51464"/>
    </source>
</evidence>
<dbReference type="Pfam" id="PF01380">
    <property type="entry name" value="SIS"/>
    <property type="match status" value="1"/>
</dbReference>
<dbReference type="CDD" id="cd04604">
    <property type="entry name" value="CBS_pair_SIS_assoc"/>
    <property type="match status" value="1"/>
</dbReference>
<dbReference type="Pfam" id="PF00571">
    <property type="entry name" value="CBS"/>
    <property type="match status" value="1"/>
</dbReference>
<dbReference type="PROSITE" id="PS51464">
    <property type="entry name" value="SIS"/>
    <property type="match status" value="1"/>
</dbReference>
<reference evidence="8" key="1">
    <citation type="submission" date="2023-02" db="EMBL/GenBank/DDBJ databases">
        <title>Description of Roseinatronobacter alkalisoli sp. nov., an alkaliphilic bacerium isolated from soda soil.</title>
        <authorList>
            <person name="Wei W."/>
        </authorList>
    </citation>
    <scope>NUCLEOTIDE SEQUENCE</scope>
    <source>
        <strain evidence="8">HJB301</strain>
    </source>
</reference>
<dbReference type="InterPro" id="IPR001347">
    <property type="entry name" value="SIS_dom"/>
</dbReference>
<dbReference type="PANTHER" id="PTHR42745:SF1">
    <property type="entry name" value="ARABINOSE 5-PHOSPHATE ISOMERASE KDSD"/>
    <property type="match status" value="1"/>
</dbReference>